<comment type="caution">
    <text evidence="1">The sequence shown here is derived from an EMBL/GenBank/DDBJ whole genome shotgun (WGS) entry which is preliminary data.</text>
</comment>
<sequence>MKARLRGSSSTGAPRFWGGLRVIGSVFDALLHVVGPGLAFDGAVAVAAVALVSVVEDAFDGVGLEPGAAVEPALTGPEAVAEPELVFDVVEAEPVCELGFEPALV</sequence>
<evidence type="ECO:0000313" key="2">
    <source>
        <dbReference type="Proteomes" id="UP000197666"/>
    </source>
</evidence>
<dbReference type="Proteomes" id="UP000197666">
    <property type="component" value="Unassembled WGS sequence"/>
</dbReference>
<evidence type="ECO:0000313" key="1">
    <source>
        <dbReference type="EMBL" id="TPR05198.1"/>
    </source>
</evidence>
<reference evidence="2" key="1">
    <citation type="submission" date="2018-10" db="EMBL/GenBank/DDBJ databases">
        <title>FDA dAtabase for Regulatory Grade micrObial Sequences (FDA-ARGOS): Supporting development and validation of Infectious Disease Dx tests.</title>
        <authorList>
            <person name="Kerrigan L."/>
            <person name="Tallon L."/>
            <person name="Sadzewicz L."/>
            <person name="Sengamalay N."/>
            <person name="Ott S."/>
            <person name="Godinez A."/>
            <person name="Nagaraj S."/>
            <person name="Vavikolanu K."/>
            <person name="Nadendla S."/>
            <person name="George J."/>
            <person name="Sichtig H."/>
        </authorList>
    </citation>
    <scope>NUCLEOTIDE SEQUENCE [LARGE SCALE GENOMIC DNA]</scope>
    <source>
        <strain evidence="2">FDAARGOS_311</strain>
    </source>
</reference>
<name>A0A505HZP9_ASPNG</name>
<gene>
    <name evidence="1" type="ORF">CAN33_0033535</name>
</gene>
<protein>
    <submittedName>
        <fullName evidence="1">Putative integral membrane protein</fullName>
    </submittedName>
</protein>
<dbReference type="AlphaFoldDB" id="A0A505HZP9"/>
<organism evidence="1 2">
    <name type="scientific">Aspergillus niger</name>
    <dbReference type="NCBI Taxonomy" id="5061"/>
    <lineage>
        <taxon>Eukaryota</taxon>
        <taxon>Fungi</taxon>
        <taxon>Dikarya</taxon>
        <taxon>Ascomycota</taxon>
        <taxon>Pezizomycotina</taxon>
        <taxon>Eurotiomycetes</taxon>
        <taxon>Eurotiomycetidae</taxon>
        <taxon>Eurotiales</taxon>
        <taxon>Aspergillaceae</taxon>
        <taxon>Aspergillus</taxon>
        <taxon>Aspergillus subgen. Circumdati</taxon>
    </lineage>
</organism>
<proteinExistence type="predicted"/>
<accession>A0A505HZP9</accession>
<dbReference type="EMBL" id="NKJJ02000002">
    <property type="protein sequence ID" value="TPR05198.1"/>
    <property type="molecule type" value="Genomic_DNA"/>
</dbReference>